<organism evidence="3 4">
    <name type="scientific">Persicimonas caeni</name>
    <dbReference type="NCBI Taxonomy" id="2292766"/>
    <lineage>
        <taxon>Bacteria</taxon>
        <taxon>Deltaproteobacteria</taxon>
        <taxon>Bradymonadales</taxon>
        <taxon>Bradymonadaceae</taxon>
        <taxon>Persicimonas</taxon>
    </lineage>
</organism>
<gene>
    <name evidence="3" type="ORF">FIV42_20640</name>
</gene>
<dbReference type="InterPro" id="IPR029058">
    <property type="entry name" value="AB_hydrolase_fold"/>
</dbReference>
<dbReference type="EMBL" id="CP041186">
    <property type="protein sequence ID" value="QDG53063.1"/>
    <property type="molecule type" value="Genomic_DNA"/>
</dbReference>
<feature type="signal peptide" evidence="2">
    <location>
        <begin position="1"/>
        <end position="26"/>
    </location>
</feature>
<dbReference type="RefSeq" id="WP_141199524.1">
    <property type="nucleotide sequence ID" value="NZ_CP041186.1"/>
</dbReference>
<evidence type="ECO:0000313" key="3">
    <source>
        <dbReference type="EMBL" id="QDG53063.1"/>
    </source>
</evidence>
<dbReference type="OrthoDB" id="9794645at2"/>
<dbReference type="InterPro" id="IPR021440">
    <property type="entry name" value="DUF3089"/>
</dbReference>
<dbReference type="SUPFAM" id="SSF53474">
    <property type="entry name" value="alpha/beta-Hydrolases"/>
    <property type="match status" value="1"/>
</dbReference>
<proteinExistence type="predicted"/>
<accession>A0A4Y6PXS9</accession>
<evidence type="ECO:0000313" key="4">
    <source>
        <dbReference type="Proteomes" id="UP000315995"/>
    </source>
</evidence>
<dbReference type="AlphaFoldDB" id="A0A4Y6PXS9"/>
<reference evidence="3 4" key="1">
    <citation type="submission" date="2019-06" db="EMBL/GenBank/DDBJ databases">
        <title>Persicimonas caeni gen. nov., sp. nov., a predatory bacterium isolated from solar saltern.</title>
        <authorList>
            <person name="Wang S."/>
        </authorList>
    </citation>
    <scope>NUCLEOTIDE SEQUENCE [LARGE SCALE GENOMIC DNA]</scope>
    <source>
        <strain evidence="3 4">YN101</strain>
    </source>
</reference>
<sequence>MRNLIGRALLLAVVCVLPACSPACFLKPTEAFDQDRLAKAPDYSDPESWAALPGRDDKADFTPPGATDRQADAPADVFFVHPTTWFDRDLWNDPLDSAKSREFLHEIVLPGQASAFNACCRVFAPYYRQATIGAYFEEPAQAKQAFSVAYADVERAFDAFIDKYNTNEQDKGRPFIVASHSQGSQHAMRLLEKIDADPELRERMIAAYVPGFALPMSRYGEVYEHLEPCTEPTQTGCIVAWDTYRYAAELNSDTLLHWQGDELRRVPVDAPRQCTNPITWRADEETSSPEAHRGAVQPLNEGDDPSLLTVLRSDKPVGLDVTGLSEPREGFLVAQCKDGVLRVPDLDELGYNEDEMAPGNYHLMDYELFYMDIRHNAVRRTEAWLANHAQQKTP</sequence>
<feature type="region of interest" description="Disordered" evidence="1">
    <location>
        <begin position="41"/>
        <end position="69"/>
    </location>
</feature>
<dbReference type="Pfam" id="PF11288">
    <property type="entry name" value="DUF3089"/>
    <property type="match status" value="1"/>
</dbReference>
<feature type="region of interest" description="Disordered" evidence="1">
    <location>
        <begin position="281"/>
        <end position="304"/>
    </location>
</feature>
<keyword evidence="2" id="KW-0732">Signal</keyword>
<dbReference type="Proteomes" id="UP000315995">
    <property type="component" value="Chromosome"/>
</dbReference>
<name>A0A4Y6PXS9_PERCE</name>
<keyword evidence="4" id="KW-1185">Reference proteome</keyword>
<evidence type="ECO:0000256" key="2">
    <source>
        <dbReference type="SAM" id="SignalP"/>
    </source>
</evidence>
<protein>
    <submittedName>
        <fullName evidence="3">DUF3089 domain-containing protein</fullName>
    </submittedName>
</protein>
<feature type="chain" id="PRO_5030106649" evidence="2">
    <location>
        <begin position="27"/>
        <end position="394"/>
    </location>
</feature>
<evidence type="ECO:0000256" key="1">
    <source>
        <dbReference type="SAM" id="MobiDB-lite"/>
    </source>
</evidence>
<accession>A0A5B8Y8I3</accession>